<organism evidence="1 2">
    <name type="scientific">Sulfitobacter aestuarii</name>
    <dbReference type="NCBI Taxonomy" id="2161676"/>
    <lineage>
        <taxon>Bacteria</taxon>
        <taxon>Pseudomonadati</taxon>
        <taxon>Pseudomonadota</taxon>
        <taxon>Alphaproteobacteria</taxon>
        <taxon>Rhodobacterales</taxon>
        <taxon>Roseobacteraceae</taxon>
        <taxon>Sulfitobacter</taxon>
    </lineage>
</organism>
<dbReference type="Proteomes" id="UP001597474">
    <property type="component" value="Unassembled WGS sequence"/>
</dbReference>
<evidence type="ECO:0008006" key="3">
    <source>
        <dbReference type="Google" id="ProtNLM"/>
    </source>
</evidence>
<protein>
    <recommendedName>
        <fullName evidence="3">Transglycosylase SLT domain-containing protein</fullName>
    </recommendedName>
</protein>
<reference evidence="2" key="1">
    <citation type="journal article" date="2019" name="Int. J. Syst. Evol. Microbiol.">
        <title>The Global Catalogue of Microorganisms (GCM) 10K type strain sequencing project: providing services to taxonomists for standard genome sequencing and annotation.</title>
        <authorList>
            <consortium name="The Broad Institute Genomics Platform"/>
            <consortium name="The Broad Institute Genome Sequencing Center for Infectious Disease"/>
            <person name="Wu L."/>
            <person name="Ma J."/>
        </authorList>
    </citation>
    <scope>NUCLEOTIDE SEQUENCE [LARGE SCALE GENOMIC DNA]</scope>
    <source>
        <strain evidence="2">TISTR 2562</strain>
    </source>
</reference>
<dbReference type="RefSeq" id="WP_386372140.1">
    <property type="nucleotide sequence ID" value="NZ_JBHUMP010000003.1"/>
</dbReference>
<proteinExistence type="predicted"/>
<dbReference type="EMBL" id="JBHUMP010000003">
    <property type="protein sequence ID" value="MFD2738956.1"/>
    <property type="molecule type" value="Genomic_DNA"/>
</dbReference>
<accession>A0ABW5U1D1</accession>
<evidence type="ECO:0000313" key="1">
    <source>
        <dbReference type="EMBL" id="MFD2738956.1"/>
    </source>
</evidence>
<gene>
    <name evidence="1" type="ORF">ACFSUD_05210</name>
</gene>
<keyword evidence="2" id="KW-1185">Reference proteome</keyword>
<sequence>MKIRRIQQLYHLVEKQTRFPHEVRMMAAAVTATEMSFRSLPHRLAEYLYATVLILLGRDAGHVSIGISQVSIRHYATLENASQLMALKLSLSAEHNLRICCKFVQQVEGRSLISVARAYNGRSTFFYKKALAENYSALQQLEAISIATSKCQAPTVRNFR</sequence>
<evidence type="ECO:0000313" key="2">
    <source>
        <dbReference type="Proteomes" id="UP001597474"/>
    </source>
</evidence>
<comment type="caution">
    <text evidence="1">The sequence shown here is derived from an EMBL/GenBank/DDBJ whole genome shotgun (WGS) entry which is preliminary data.</text>
</comment>
<name>A0ABW5U1D1_9RHOB</name>